<dbReference type="Proteomes" id="UP001408356">
    <property type="component" value="Unassembled WGS sequence"/>
</dbReference>
<dbReference type="SMART" id="SM00558">
    <property type="entry name" value="JmjC"/>
    <property type="match status" value="1"/>
</dbReference>
<dbReference type="SUPFAM" id="SSF51197">
    <property type="entry name" value="Clavaminate synthase-like"/>
    <property type="match status" value="1"/>
</dbReference>
<dbReference type="PROSITE" id="PS51184">
    <property type="entry name" value="JMJC"/>
    <property type="match status" value="1"/>
</dbReference>
<keyword evidence="3" id="KW-1185">Reference proteome</keyword>
<proteinExistence type="predicted"/>
<dbReference type="PANTHER" id="PTHR12461">
    <property type="entry name" value="HYPOXIA-INDUCIBLE FACTOR 1 ALPHA INHIBITOR-RELATED"/>
    <property type="match status" value="1"/>
</dbReference>
<dbReference type="Pfam" id="PF13621">
    <property type="entry name" value="Cupin_8"/>
    <property type="match status" value="1"/>
</dbReference>
<dbReference type="InterPro" id="IPR014710">
    <property type="entry name" value="RmlC-like_jellyroll"/>
</dbReference>
<evidence type="ECO:0000313" key="2">
    <source>
        <dbReference type="EMBL" id="KAK9422123.1"/>
    </source>
</evidence>
<organism evidence="2 3">
    <name type="scientific">Seiridium unicorne</name>
    <dbReference type="NCBI Taxonomy" id="138068"/>
    <lineage>
        <taxon>Eukaryota</taxon>
        <taxon>Fungi</taxon>
        <taxon>Dikarya</taxon>
        <taxon>Ascomycota</taxon>
        <taxon>Pezizomycotina</taxon>
        <taxon>Sordariomycetes</taxon>
        <taxon>Xylariomycetidae</taxon>
        <taxon>Amphisphaeriales</taxon>
        <taxon>Sporocadaceae</taxon>
        <taxon>Seiridium</taxon>
    </lineage>
</organism>
<dbReference type="InterPro" id="IPR003347">
    <property type="entry name" value="JmjC_dom"/>
</dbReference>
<gene>
    <name evidence="2" type="ORF">SUNI508_05131</name>
</gene>
<protein>
    <submittedName>
        <fullName evidence="2">Phospholipase</fullName>
    </submittedName>
</protein>
<dbReference type="Gene3D" id="2.60.120.10">
    <property type="entry name" value="Jelly Rolls"/>
    <property type="match status" value="1"/>
</dbReference>
<evidence type="ECO:0000259" key="1">
    <source>
        <dbReference type="PROSITE" id="PS51184"/>
    </source>
</evidence>
<dbReference type="InterPro" id="IPR041667">
    <property type="entry name" value="Cupin_8"/>
</dbReference>
<evidence type="ECO:0000313" key="3">
    <source>
        <dbReference type="Proteomes" id="UP001408356"/>
    </source>
</evidence>
<feature type="domain" description="JmjC" evidence="1">
    <location>
        <begin position="140"/>
        <end position="311"/>
    </location>
</feature>
<dbReference type="EMBL" id="JARVKF010000135">
    <property type="protein sequence ID" value="KAK9422123.1"/>
    <property type="molecule type" value="Genomic_DNA"/>
</dbReference>
<reference evidence="2 3" key="1">
    <citation type="journal article" date="2024" name="J. Plant Pathol.">
        <title>Sequence and assembly of the genome of Seiridium unicorne, isolate CBS 538.82, causal agent of cypress canker disease.</title>
        <authorList>
            <person name="Scali E."/>
            <person name="Rocca G.D."/>
            <person name="Danti R."/>
            <person name="Garbelotto M."/>
            <person name="Barberini S."/>
            <person name="Baroncelli R."/>
            <person name="Emiliani G."/>
        </authorList>
    </citation>
    <scope>NUCLEOTIDE SEQUENCE [LARGE SCALE GENOMIC DNA]</scope>
    <source>
        <strain evidence="2 3">BM-138-508</strain>
    </source>
</reference>
<comment type="caution">
    <text evidence="2">The sequence shown here is derived from an EMBL/GenBank/DDBJ whole genome shotgun (WGS) entry which is preliminary data.</text>
</comment>
<dbReference type="PANTHER" id="PTHR12461:SF99">
    <property type="entry name" value="BIFUNCTIONAL PEPTIDASE AND (3S)-LYSYL HYDROXYLASE JMJD7"/>
    <property type="match status" value="1"/>
</dbReference>
<accession>A0ABR2V5D8</accession>
<name>A0ABR2V5D8_9PEZI</name>
<sequence length="318" mass="36224">MAETDTIEELITSFNELNSSVIEELDEEPSPLEFMRFVAKNMPFVIRGGAKEWTATKKWNAAYLRQTLEGHTVNVAVTPYGNADAPTLDTEGRVVFAKPHEEDQAFEELIDYLTEQERDPSSKPLEVRYAQTQNDNLRHEYVSLFSETLKSIAFARIALEQDPDAINMWIGNSFSTTAMHRDNYENIYVQIAGQKHFVLLPALCQPCINEQELRPASYAREGSNLVLKMDDGDGVPFAVWDPDRPHANKTKYSPLAQPMRVTLNPGDMLYLPAMWYHKVSQSCSDDGICVAVNYWYDMDFSGPLYPLTSFVRDMSRQI</sequence>